<dbReference type="InterPro" id="IPR010998">
    <property type="entry name" value="Integrase_recombinase_N"/>
</dbReference>
<dbReference type="RefSeq" id="WP_171001603.1">
    <property type="nucleotide sequence ID" value="NZ_BJDL01000024.1"/>
</dbReference>
<protein>
    <submittedName>
        <fullName evidence="6">Tyrosine-type recombinase/integrase</fullName>
    </submittedName>
</protein>
<dbReference type="InterPro" id="IPR011010">
    <property type="entry name" value="DNA_brk_join_enz"/>
</dbReference>
<evidence type="ECO:0000313" key="6">
    <source>
        <dbReference type="EMBL" id="MFD1419365.1"/>
    </source>
</evidence>
<dbReference type="InterPro" id="IPR004107">
    <property type="entry name" value="Integrase_SAM-like_N"/>
</dbReference>
<dbReference type="SUPFAM" id="SSF56349">
    <property type="entry name" value="DNA breaking-rejoining enzymes"/>
    <property type="match status" value="1"/>
</dbReference>
<name>A0ABW4BXB7_9LACO</name>
<dbReference type="EMBL" id="JBHTOJ010000001">
    <property type="protein sequence ID" value="MFD1419365.1"/>
    <property type="molecule type" value="Genomic_DNA"/>
</dbReference>
<evidence type="ECO:0000256" key="4">
    <source>
        <dbReference type="ARBA" id="ARBA00023172"/>
    </source>
</evidence>
<dbReference type="InterPro" id="IPR013762">
    <property type="entry name" value="Integrase-like_cat_sf"/>
</dbReference>
<dbReference type="CDD" id="cd01189">
    <property type="entry name" value="INT_ICEBs1_C_like"/>
    <property type="match status" value="1"/>
</dbReference>
<dbReference type="PROSITE" id="PS51898">
    <property type="entry name" value="TYR_RECOMBINASE"/>
    <property type="match status" value="1"/>
</dbReference>
<evidence type="ECO:0000313" key="7">
    <source>
        <dbReference type="Proteomes" id="UP001597188"/>
    </source>
</evidence>
<evidence type="ECO:0000259" key="5">
    <source>
        <dbReference type="PROSITE" id="PS51898"/>
    </source>
</evidence>
<dbReference type="Gene3D" id="1.10.443.10">
    <property type="entry name" value="Intergrase catalytic core"/>
    <property type="match status" value="1"/>
</dbReference>
<gene>
    <name evidence="6" type="ORF">ACFQ5L_00120</name>
</gene>
<feature type="domain" description="Tyr recombinase" evidence="5">
    <location>
        <begin position="171"/>
        <end position="373"/>
    </location>
</feature>
<comment type="caution">
    <text evidence="6">The sequence shown here is derived from an EMBL/GenBank/DDBJ whole genome shotgun (WGS) entry which is preliminary data.</text>
</comment>
<dbReference type="PANTHER" id="PTHR30349">
    <property type="entry name" value="PHAGE INTEGRASE-RELATED"/>
    <property type="match status" value="1"/>
</dbReference>
<dbReference type="Proteomes" id="UP001597188">
    <property type="component" value="Unassembled WGS sequence"/>
</dbReference>
<dbReference type="InterPro" id="IPR002104">
    <property type="entry name" value="Integrase_catalytic"/>
</dbReference>
<comment type="similarity">
    <text evidence="1">Belongs to the 'phage' integrase family.</text>
</comment>
<dbReference type="Gene3D" id="1.10.150.130">
    <property type="match status" value="1"/>
</dbReference>
<keyword evidence="2" id="KW-0229">DNA integration</keyword>
<reference evidence="7" key="1">
    <citation type="journal article" date="2019" name="Int. J. Syst. Evol. Microbiol.">
        <title>The Global Catalogue of Microorganisms (GCM) 10K type strain sequencing project: providing services to taxonomists for standard genome sequencing and annotation.</title>
        <authorList>
            <consortium name="The Broad Institute Genomics Platform"/>
            <consortium name="The Broad Institute Genome Sequencing Center for Infectious Disease"/>
            <person name="Wu L."/>
            <person name="Ma J."/>
        </authorList>
    </citation>
    <scope>NUCLEOTIDE SEQUENCE [LARGE SCALE GENOMIC DNA]</scope>
    <source>
        <strain evidence="7">CCM 8931</strain>
    </source>
</reference>
<evidence type="ECO:0000256" key="3">
    <source>
        <dbReference type="ARBA" id="ARBA00023125"/>
    </source>
</evidence>
<organism evidence="6 7">
    <name type="scientific">Lactiplantibacillus songbeiensis</name>
    <dbReference type="NCBI Taxonomy" id="2559920"/>
    <lineage>
        <taxon>Bacteria</taxon>
        <taxon>Bacillati</taxon>
        <taxon>Bacillota</taxon>
        <taxon>Bacilli</taxon>
        <taxon>Lactobacillales</taxon>
        <taxon>Lactobacillaceae</taxon>
        <taxon>Lactiplantibacillus</taxon>
    </lineage>
</organism>
<evidence type="ECO:0000256" key="2">
    <source>
        <dbReference type="ARBA" id="ARBA00022908"/>
    </source>
</evidence>
<dbReference type="Pfam" id="PF14659">
    <property type="entry name" value="Phage_int_SAM_3"/>
    <property type="match status" value="1"/>
</dbReference>
<dbReference type="InterPro" id="IPR028259">
    <property type="entry name" value="AP2-like_int_N"/>
</dbReference>
<sequence>MATINQYKTKSGLARWEAFSMAGKDDDGNYKRMHKRGFKTKKEAQLWTSNLQVSLDKQGFVATNDVTFEELYNRWFEDYKQGVKESTWAKTEDIFRLHIIPVLGSKKIKRLTVPQCQKVVHDWFKAGFKHYRRFRSSASTVFDYGIRMELISRNPMAKTSIPKRKDIDDAPAFDFYEKAELTKFLNSAYLYDDMEPFTFFRLLSYTGMRKGEALALRWSDLNFDTNEISISRTESKGKDGRLLIQTPKTKTSRRTIVVDKKTMHWLRKWKVSQATFYLEQGYNVHGAKQLVFSNEYNQLLQPSVPDHWNRSICKAYGLRRIKIHAFRHTFCSLAFAGGAELVAVSKMLGHANLNITQQVYLHVTKQQKADVAEKLDQFMSI</sequence>
<accession>A0ABW4BXB7</accession>
<evidence type="ECO:0000256" key="1">
    <source>
        <dbReference type="ARBA" id="ARBA00008857"/>
    </source>
</evidence>
<keyword evidence="7" id="KW-1185">Reference proteome</keyword>
<dbReference type="Pfam" id="PF14657">
    <property type="entry name" value="Arm-DNA-bind_4"/>
    <property type="match status" value="1"/>
</dbReference>
<keyword evidence="4" id="KW-0233">DNA recombination</keyword>
<proteinExistence type="inferred from homology"/>
<dbReference type="PANTHER" id="PTHR30349:SF64">
    <property type="entry name" value="PROPHAGE INTEGRASE INTD-RELATED"/>
    <property type="match status" value="1"/>
</dbReference>
<keyword evidence="3" id="KW-0238">DNA-binding</keyword>
<dbReference type="Pfam" id="PF00589">
    <property type="entry name" value="Phage_integrase"/>
    <property type="match status" value="1"/>
</dbReference>
<dbReference type="InterPro" id="IPR050090">
    <property type="entry name" value="Tyrosine_recombinase_XerCD"/>
</dbReference>